<keyword evidence="5" id="KW-1133">Transmembrane helix</keyword>
<dbReference type="GO" id="GO:0016158">
    <property type="term" value="F:inositol hexakisphosphate 3-phosphatase activity"/>
    <property type="evidence" value="ECO:0007669"/>
    <property type="project" value="UniProtKB-EC"/>
</dbReference>
<dbReference type="InterPro" id="IPR033379">
    <property type="entry name" value="Acid_Pase_AS"/>
</dbReference>
<dbReference type="CDD" id="cd07061">
    <property type="entry name" value="HP_HAP_like"/>
    <property type="match status" value="1"/>
</dbReference>
<comment type="similarity">
    <text evidence="1">Belongs to the histidine acid phosphatase family.</text>
</comment>
<evidence type="ECO:0000256" key="3">
    <source>
        <dbReference type="ARBA" id="ARBA00022801"/>
    </source>
</evidence>
<dbReference type="PANTHER" id="PTHR20963">
    <property type="entry name" value="MULTIPLE INOSITOL POLYPHOSPHATE PHOSPHATASE-RELATED"/>
    <property type="match status" value="1"/>
</dbReference>
<feature type="region of interest" description="Disordered" evidence="4">
    <location>
        <begin position="1"/>
        <end position="34"/>
    </location>
</feature>
<evidence type="ECO:0000256" key="2">
    <source>
        <dbReference type="ARBA" id="ARBA00012632"/>
    </source>
</evidence>
<organism evidence="6 7">
    <name type="scientific">Ophiocordyceps camponoti-floridani</name>
    <dbReference type="NCBI Taxonomy" id="2030778"/>
    <lineage>
        <taxon>Eukaryota</taxon>
        <taxon>Fungi</taxon>
        <taxon>Dikarya</taxon>
        <taxon>Ascomycota</taxon>
        <taxon>Pezizomycotina</taxon>
        <taxon>Sordariomycetes</taxon>
        <taxon>Hypocreomycetidae</taxon>
        <taxon>Hypocreales</taxon>
        <taxon>Ophiocordycipitaceae</taxon>
        <taxon>Ophiocordyceps</taxon>
    </lineage>
</organism>
<feature type="transmembrane region" description="Helical" evidence="5">
    <location>
        <begin position="44"/>
        <end position="67"/>
    </location>
</feature>
<dbReference type="InterPro" id="IPR000560">
    <property type="entry name" value="His_Pase_clade-2"/>
</dbReference>
<keyword evidence="3" id="KW-0378">Hydrolase</keyword>
<reference evidence="6 7" key="1">
    <citation type="journal article" date="2020" name="G3 (Bethesda)">
        <title>Genetic Underpinnings of Host Manipulation by Ophiocordyceps as Revealed by Comparative Transcriptomics.</title>
        <authorList>
            <person name="Will I."/>
            <person name="Das B."/>
            <person name="Trinh T."/>
            <person name="Brachmann A."/>
            <person name="Ohm R.A."/>
            <person name="de Bekker C."/>
        </authorList>
    </citation>
    <scope>NUCLEOTIDE SEQUENCE [LARGE SCALE GENOMIC DNA]</scope>
    <source>
        <strain evidence="6 7">EC05</strain>
    </source>
</reference>
<dbReference type="PROSITE" id="PS00616">
    <property type="entry name" value="HIS_ACID_PHOSPHAT_1"/>
    <property type="match status" value="1"/>
</dbReference>
<dbReference type="InterPro" id="IPR029033">
    <property type="entry name" value="His_PPase_superfam"/>
</dbReference>
<evidence type="ECO:0000313" key="6">
    <source>
        <dbReference type="EMBL" id="KAF4594688.1"/>
    </source>
</evidence>
<keyword evidence="7" id="KW-1185">Reference proteome</keyword>
<evidence type="ECO:0000256" key="5">
    <source>
        <dbReference type="SAM" id="Phobius"/>
    </source>
</evidence>
<name>A0A8H4VG58_9HYPO</name>
<keyword evidence="5" id="KW-0812">Transmembrane</keyword>
<dbReference type="PANTHER" id="PTHR20963:SF43">
    <property type="entry name" value="PUTATIVE (AFU_ORTHOLOGUE AFUA_7G01240)-RELATED"/>
    <property type="match status" value="1"/>
</dbReference>
<evidence type="ECO:0000256" key="1">
    <source>
        <dbReference type="ARBA" id="ARBA00005375"/>
    </source>
</evidence>
<dbReference type="Pfam" id="PF00328">
    <property type="entry name" value="His_Phos_2"/>
    <property type="match status" value="1"/>
</dbReference>
<dbReference type="Proteomes" id="UP000562929">
    <property type="component" value="Unassembled WGS sequence"/>
</dbReference>
<comment type="caution">
    <text evidence="6">The sequence shown here is derived from an EMBL/GenBank/DDBJ whole genome shotgun (WGS) entry which is preliminary data.</text>
</comment>
<gene>
    <name evidence="6" type="ORF">GQ602_000301</name>
</gene>
<evidence type="ECO:0000256" key="4">
    <source>
        <dbReference type="SAM" id="MobiDB-lite"/>
    </source>
</evidence>
<accession>A0A8H4VG58</accession>
<sequence>MSQSNNVIKQGSVDYEPVHQDEEDPHSDRPAPLRRSSEAELRHLRFAVYLLAPCLAILAAFNIFQFWPSFESDGCSHKRSKVPQYFQTSPELWAGPTATGKPPFLAETISWAPTQTYVPNEPLETSVPVEGMAPGDENIFHLMGHLSPYKAAPGFGVEEYPLPEGAEIMQVQMLSRHGSRYPGTDSEVEQLAHRLGNASSSEFNTKGPLAFLKDWKYQLGLEILVSNGRKELFNSGILHSYMYGAMYNTGSKIIARTTTQDRMLKSAENWLAGFFGLDWTKNATIEVIIDDTGFNNSLSGANNCPNAIPQTVGKAAAAVWMDKYLQNAVARFQNMTEGFNWTIQDVYAAQTMCPYETVALGSSKFCDLFTYEEWKGYNYAVNLYFAGAAAFNSPTGRAMGLGYQQEMVARLQNHTLGYSGSQINVTLDNNTETFPLNQTLYFDFSHDTTIVAALTAMGLVQFNESLPDTGPPPEQGWFVVSNMVPFGSRFDLEVIRTPKPVSAARDGYVEGGETRYVHLVLNQRTVPLGKSFPECDAERKDGWCELGVFLKIQESMPAKAKFDYACFGHYPPVSYGEVKDGAPP</sequence>
<feature type="compositionally biased region" description="Basic and acidic residues" evidence="4">
    <location>
        <begin position="16"/>
        <end position="34"/>
    </location>
</feature>
<dbReference type="SUPFAM" id="SSF53254">
    <property type="entry name" value="Phosphoglycerate mutase-like"/>
    <property type="match status" value="1"/>
</dbReference>
<dbReference type="GO" id="GO:0003993">
    <property type="term" value="F:acid phosphatase activity"/>
    <property type="evidence" value="ECO:0007669"/>
    <property type="project" value="TreeGrafter"/>
</dbReference>
<dbReference type="EC" id="3.1.3.8" evidence="2"/>
<dbReference type="OrthoDB" id="6509975at2759"/>
<dbReference type="AlphaFoldDB" id="A0A8H4VG58"/>
<protein>
    <recommendedName>
        <fullName evidence="2">3-phytase</fullName>
        <ecNumber evidence="2">3.1.3.8</ecNumber>
    </recommendedName>
</protein>
<evidence type="ECO:0000313" key="7">
    <source>
        <dbReference type="Proteomes" id="UP000562929"/>
    </source>
</evidence>
<proteinExistence type="inferred from homology"/>
<dbReference type="EMBL" id="JAACLJ010000001">
    <property type="protein sequence ID" value="KAF4594688.1"/>
    <property type="molecule type" value="Genomic_DNA"/>
</dbReference>
<dbReference type="Gene3D" id="3.40.50.1240">
    <property type="entry name" value="Phosphoglycerate mutase-like"/>
    <property type="match status" value="1"/>
</dbReference>
<keyword evidence="5" id="KW-0472">Membrane</keyword>